<dbReference type="Pfam" id="PF00925">
    <property type="entry name" value="GTP_cyclohydro2"/>
    <property type="match status" value="1"/>
</dbReference>
<dbReference type="EMBL" id="ASPP01009843">
    <property type="protein sequence ID" value="ETO23574.1"/>
    <property type="molecule type" value="Genomic_DNA"/>
</dbReference>
<dbReference type="Proteomes" id="UP000023152">
    <property type="component" value="Unassembled WGS sequence"/>
</dbReference>
<dbReference type="InterPro" id="IPR032677">
    <property type="entry name" value="GTP_cyclohydro_II"/>
</dbReference>
<name>X6NCT0_RETFI</name>
<feature type="domain" description="GTP cyclohydrolase II" evidence="1">
    <location>
        <begin position="60"/>
        <end position="204"/>
    </location>
</feature>
<comment type="caution">
    <text evidence="2">The sequence shown here is derived from an EMBL/GenBank/DDBJ whole genome shotgun (WGS) entry which is preliminary data.</text>
</comment>
<dbReference type="PANTHER" id="PTHR31687:SF3">
    <property type="entry name" value="PROTEIN URG3"/>
    <property type="match status" value="1"/>
</dbReference>
<evidence type="ECO:0000313" key="2">
    <source>
        <dbReference type="EMBL" id="ETO23574.1"/>
    </source>
</evidence>
<dbReference type="SUPFAM" id="SSF142695">
    <property type="entry name" value="RibA-like"/>
    <property type="match status" value="1"/>
</dbReference>
<dbReference type="Gene3D" id="3.40.50.10990">
    <property type="entry name" value="GTP cyclohydrolase II"/>
    <property type="match status" value="1"/>
</dbReference>
<feature type="non-terminal residue" evidence="2">
    <location>
        <position position="1"/>
    </location>
</feature>
<proteinExistence type="predicted"/>
<evidence type="ECO:0000313" key="3">
    <source>
        <dbReference type="Proteomes" id="UP000023152"/>
    </source>
</evidence>
<evidence type="ECO:0000259" key="1">
    <source>
        <dbReference type="Pfam" id="PF00925"/>
    </source>
</evidence>
<gene>
    <name evidence="2" type="ORF">RFI_13605</name>
</gene>
<dbReference type="InterPro" id="IPR012469">
    <property type="entry name" value="DUF1688"/>
</dbReference>
<dbReference type="PANTHER" id="PTHR31687">
    <property type="match status" value="1"/>
</dbReference>
<dbReference type="OMA" id="LKLKWIN"/>
<keyword evidence="3" id="KW-1185">Reference proteome</keyword>
<organism evidence="2 3">
    <name type="scientific">Reticulomyxa filosa</name>
    <dbReference type="NCBI Taxonomy" id="46433"/>
    <lineage>
        <taxon>Eukaryota</taxon>
        <taxon>Sar</taxon>
        <taxon>Rhizaria</taxon>
        <taxon>Retaria</taxon>
        <taxon>Foraminifera</taxon>
        <taxon>Monothalamids</taxon>
        <taxon>Reticulomyxidae</taxon>
        <taxon>Reticulomyxa</taxon>
    </lineage>
</organism>
<reference evidence="2 3" key="1">
    <citation type="journal article" date="2013" name="Curr. Biol.">
        <title>The Genome of the Foraminiferan Reticulomyxa filosa.</title>
        <authorList>
            <person name="Glockner G."/>
            <person name="Hulsmann N."/>
            <person name="Schleicher M."/>
            <person name="Noegel A.A."/>
            <person name="Eichinger L."/>
            <person name="Gallinger C."/>
            <person name="Pawlowski J."/>
            <person name="Sierra R."/>
            <person name="Euteneuer U."/>
            <person name="Pillet L."/>
            <person name="Moustafa A."/>
            <person name="Platzer M."/>
            <person name="Groth M."/>
            <person name="Szafranski K."/>
            <person name="Schliwa M."/>
        </authorList>
    </citation>
    <scope>NUCLEOTIDE SEQUENCE [LARGE SCALE GENOMIC DNA]</scope>
</reference>
<protein>
    <recommendedName>
        <fullName evidence="1">GTP cyclohydrolase II domain-containing protein</fullName>
    </recommendedName>
</protein>
<accession>X6NCT0</accession>
<sequence length="691" mass="79341">VAVQYAWNLPALADRLELTETDLREALYKYTKNRDLKDKSIRTYLPQVGGLTCYFFGDPRKIRDKKCEVAVRVHDECNGSDVFGTDICTCRPYLVFGLQSCIECAQRGGVGLIVYFRKEGRSLGEVTKFRVYNARKNQSGGDSAETYFYQTESIAGIRDARFQNMMGDVLNWLGIERIDWLLSMSNEKYDGIVSAGIRVQQRVPLPNMYVPKHALVEISAKVMSGYVVVFLKKKKKIKQLCIQYHAEEMKGDELIEELRLLQTVRKQSVRMYEMAKKDELQYFGVNPDKIEGCAKEVVACIKKHYPDLKVPMHSRFRHFDSKVIDNLRKKWALHEVDRELRLVKHFLEWFNQIHIYIFIHTLLCIHLIEQTRRLIDLTFVSVLLDAGAGDDWKYVDRHQRTWTRSEGIGAASLQMFLDGMFSSDEALKTRVNSRGLQKLTVQELKVGFQASKSNPMIGLDGRAGLLKRLAKALEKFPEYFGHEVSKFVNDFFNHSNLLDFVLSKANQDKVVSLRVLWQALVIGLEPIWPQRVSRVRNGDVWSHNHLKIIGKPGSDMVPFHKLIQWLCYSIVEEFTTYGIKFEHLDDLTCLPEYRNGGLLIDTGVIVIKDTVDTDMTYHVGSELIVEWRALTVALIDEIADHVRKQLGKTKAEFPMSQVLEGGTWRAGRELAFKLRPSGAPPIKIRSDGTVF</sequence>
<dbReference type="InterPro" id="IPR036144">
    <property type="entry name" value="RibA-like_sf"/>
</dbReference>
<dbReference type="AlphaFoldDB" id="X6NCT0"/>
<dbReference type="Pfam" id="PF07958">
    <property type="entry name" value="DUF1688"/>
    <property type="match status" value="2"/>
</dbReference>
<dbReference type="OrthoDB" id="57939at2759"/>